<organism evidence="1 2">
    <name type="scientific">Escallonia herrerae</name>
    <dbReference type="NCBI Taxonomy" id="1293975"/>
    <lineage>
        <taxon>Eukaryota</taxon>
        <taxon>Viridiplantae</taxon>
        <taxon>Streptophyta</taxon>
        <taxon>Embryophyta</taxon>
        <taxon>Tracheophyta</taxon>
        <taxon>Spermatophyta</taxon>
        <taxon>Magnoliopsida</taxon>
        <taxon>eudicotyledons</taxon>
        <taxon>Gunneridae</taxon>
        <taxon>Pentapetalae</taxon>
        <taxon>asterids</taxon>
        <taxon>campanulids</taxon>
        <taxon>Escalloniales</taxon>
        <taxon>Escalloniaceae</taxon>
        <taxon>Escallonia</taxon>
    </lineage>
</organism>
<evidence type="ECO:0000313" key="2">
    <source>
        <dbReference type="Proteomes" id="UP001188597"/>
    </source>
</evidence>
<protein>
    <submittedName>
        <fullName evidence="1">Uncharacterized protein</fullName>
    </submittedName>
</protein>
<dbReference type="EMBL" id="JAVXUP010003390">
    <property type="protein sequence ID" value="KAK2999111.1"/>
    <property type="molecule type" value="Genomic_DNA"/>
</dbReference>
<reference evidence="1" key="1">
    <citation type="submission" date="2022-12" db="EMBL/GenBank/DDBJ databases">
        <title>Draft genome assemblies for two species of Escallonia (Escalloniales).</title>
        <authorList>
            <person name="Chanderbali A."/>
            <person name="Dervinis C."/>
            <person name="Anghel I."/>
            <person name="Soltis D."/>
            <person name="Soltis P."/>
            <person name="Zapata F."/>
        </authorList>
    </citation>
    <scope>NUCLEOTIDE SEQUENCE</scope>
    <source>
        <strain evidence="1">UCBG64.0493</strain>
        <tissue evidence="1">Leaf</tissue>
    </source>
</reference>
<gene>
    <name evidence="1" type="ORF">RJ639_022900</name>
</gene>
<sequence>MAVYWLPRRGSTALALGSGNLRGVRRKGNGVRRSWGGGGGGTNLSDAGLNLRGSWQQGHSTSYNTPSLVCKGFYPPLGGNSTSRRPSRLVRRGGLANDTCLWGSEDPYCWSANGRRAHASLLARILT</sequence>
<comment type="caution">
    <text evidence="1">The sequence shown here is derived from an EMBL/GenBank/DDBJ whole genome shotgun (WGS) entry which is preliminary data.</text>
</comment>
<dbReference type="Proteomes" id="UP001188597">
    <property type="component" value="Unassembled WGS sequence"/>
</dbReference>
<dbReference type="AlphaFoldDB" id="A0AA88UZV3"/>
<name>A0AA88UZV3_9ASTE</name>
<keyword evidence="2" id="KW-1185">Reference proteome</keyword>
<accession>A0AA88UZV3</accession>
<evidence type="ECO:0000313" key="1">
    <source>
        <dbReference type="EMBL" id="KAK2999111.1"/>
    </source>
</evidence>
<proteinExistence type="predicted"/>